<evidence type="ECO:0000313" key="3">
    <source>
        <dbReference type="Proteomes" id="UP000233551"/>
    </source>
</evidence>
<name>A0A2I0KR59_PUNGR</name>
<gene>
    <name evidence="2" type="ORF">CRG98_008636</name>
</gene>
<evidence type="ECO:0000256" key="1">
    <source>
        <dbReference type="SAM" id="Phobius"/>
    </source>
</evidence>
<keyword evidence="3" id="KW-1185">Reference proteome</keyword>
<reference evidence="2 3" key="1">
    <citation type="submission" date="2017-11" db="EMBL/GenBank/DDBJ databases">
        <title>De-novo sequencing of pomegranate (Punica granatum L.) genome.</title>
        <authorList>
            <person name="Akparov Z."/>
            <person name="Amiraslanov A."/>
            <person name="Hajiyeva S."/>
            <person name="Abbasov M."/>
            <person name="Kaur K."/>
            <person name="Hamwieh A."/>
            <person name="Solovyev V."/>
            <person name="Salamov A."/>
            <person name="Braich B."/>
            <person name="Kosarev P."/>
            <person name="Mahmoud A."/>
            <person name="Hajiyev E."/>
            <person name="Babayeva S."/>
            <person name="Izzatullayeva V."/>
            <person name="Mammadov A."/>
            <person name="Mammadov A."/>
            <person name="Sharifova S."/>
            <person name="Ojaghi J."/>
            <person name="Eynullazada K."/>
            <person name="Bayramov B."/>
            <person name="Abdulazimova A."/>
            <person name="Shahmuradov I."/>
        </authorList>
    </citation>
    <scope>NUCLEOTIDE SEQUENCE [LARGE SCALE GENOMIC DNA]</scope>
    <source>
        <strain evidence="3">cv. AG2017</strain>
        <tissue evidence="2">Leaf</tissue>
    </source>
</reference>
<feature type="transmembrane region" description="Helical" evidence="1">
    <location>
        <begin position="12"/>
        <end position="30"/>
    </location>
</feature>
<organism evidence="2 3">
    <name type="scientific">Punica granatum</name>
    <name type="common">Pomegranate</name>
    <dbReference type="NCBI Taxonomy" id="22663"/>
    <lineage>
        <taxon>Eukaryota</taxon>
        <taxon>Viridiplantae</taxon>
        <taxon>Streptophyta</taxon>
        <taxon>Embryophyta</taxon>
        <taxon>Tracheophyta</taxon>
        <taxon>Spermatophyta</taxon>
        <taxon>Magnoliopsida</taxon>
        <taxon>eudicotyledons</taxon>
        <taxon>Gunneridae</taxon>
        <taxon>Pentapetalae</taxon>
        <taxon>rosids</taxon>
        <taxon>malvids</taxon>
        <taxon>Myrtales</taxon>
        <taxon>Lythraceae</taxon>
        <taxon>Punica</taxon>
    </lineage>
</organism>
<keyword evidence="1" id="KW-0812">Transmembrane</keyword>
<keyword evidence="1" id="KW-0472">Membrane</keyword>
<evidence type="ECO:0000313" key="2">
    <source>
        <dbReference type="EMBL" id="PKI70962.1"/>
    </source>
</evidence>
<protein>
    <submittedName>
        <fullName evidence="2">Uncharacterized protein</fullName>
    </submittedName>
</protein>
<accession>A0A2I0KR59</accession>
<sequence>MGRVNETRTRTGCPFSFIVLGVSISLMPRVSVSHGMTIMPLDGDPIRKDEAVTNPKEPRRLTALHLGGSAERCSGIIVVSVFHGRAPKARRETFMATGTSLGRPSQIPEGHLKLVPRPWWSLSTCRPASGCHLLVSGSGLPEPLSRALVGSPLLEPVDQNGVLTTAIGGDSAFAPLVMRSCRLVVESIFTDLLHITESFSRAFRFHCSHSFLPHHYRSWEAPPIAQSLNQMTSLRMQLKRFWLCRPYMPSLRRHLPGFISALYGRMRSLPTGLQFRSTRP</sequence>
<proteinExistence type="predicted"/>
<dbReference type="AlphaFoldDB" id="A0A2I0KR59"/>
<dbReference type="EMBL" id="PGOL01000411">
    <property type="protein sequence ID" value="PKI70962.1"/>
    <property type="molecule type" value="Genomic_DNA"/>
</dbReference>
<comment type="caution">
    <text evidence="2">The sequence shown here is derived from an EMBL/GenBank/DDBJ whole genome shotgun (WGS) entry which is preliminary data.</text>
</comment>
<dbReference type="Proteomes" id="UP000233551">
    <property type="component" value="Unassembled WGS sequence"/>
</dbReference>
<keyword evidence="1" id="KW-1133">Transmembrane helix</keyword>